<dbReference type="SUPFAM" id="SSF53223">
    <property type="entry name" value="Aminoacid dehydrogenase-like, N-terminal domain"/>
    <property type="match status" value="1"/>
</dbReference>
<dbReference type="PANTHER" id="PTHR43403">
    <property type="entry name" value="NAD-SPECIFIC GLUTAMATE DEHYDROGENASE"/>
    <property type="match status" value="1"/>
</dbReference>
<accession>D7CRN5</accession>
<dbReference type="InterPro" id="IPR049056">
    <property type="entry name" value="NAD_Glu_DH_HM3"/>
</dbReference>
<protein>
    <submittedName>
        <fullName evidence="8">NAD-glutamate dehydrogenase</fullName>
    </submittedName>
</protein>
<dbReference type="InterPro" id="IPR007780">
    <property type="entry name" value="NAD_Glu_DH_bac"/>
</dbReference>
<feature type="domain" description="NAD-specific glutamate dehydrogenase C-terminal" evidence="4">
    <location>
        <begin position="1269"/>
        <end position="1604"/>
    </location>
</feature>
<sequence length="1617" mass="179000">MPATQNHLQEFVAQSRGAKALERQLIGLLFEEAPPDLLEAFSAESLTALGRRARDFIGVRTHPSEVRLRVYNPTLENDGWSVPYTVLELSLGDRPFIVDSVRAELRRHNVDVLHLLHPILEVHRDADGKLLGFGEGGVPEAYELYFLALEPREAARRALAKAVENILQDVVLATDDYGPMRAQAKALSRYLAELAQAERRIERADELAEYAEFMRWLTQDNYVFLGYREYDLLEPETPGGDLRLQVTPDSGLGVLRKVSSAYNTPVPLSRLPEGLRERVVGGQVLTVTKTNAEATVHRPARMDYIGIKKVVRGVFRGEHRFVGLFTSKALSTPVDEIPILRRKLRLVLALDHAKPGSHDFKRIISVFNSIPRDELFWSDPERLHRDIRTVMAMADEGGVRLTVRPDPLARGFAVMVVMPRDRFNAEVRRAIQAYLTNAFRATHVDYQLAIGEDEAQVRFHFFFTTDLDPHTLELSVLERRVAELTRTWDDHLGELLEATYGPARGRHLAARYARFFDERYRADTRPETAVHDVAAFEELEHTPFVVRFRNPEGPDRAQGGAEPAPDGAPNDTHLEVYHRERTLVLSEVLPILENLGFRVLEQVSYFVSLAEGPVPVRGLDVFRVQGAQGERLELAAVGERLQEALVALLRGQAENDRLNRLVLYGGLRVRQVALLRTLQALYAQLSAGTSRRFVNDTLLKHPALAGLIYRAFEAKFAPDPPGGPARGREAREAALAEVRADFNEGLAEVASLAEDGTLQGLFNLVEAAVRTNFFLDKPFISLKLESARVTHMPEPRPLYEIFVSAPTVEGVHLRGGRVARGGLRWSDRPDDVRTEVLGLMKTQMTKNAVIVPVGSKGGFVLKGEPSDPEALRPFVREAYQTYLRGLLDLTDNLVEGRVVHPEGVVVFDDPDPYLVVAADKGTATFSDLANQTAAEYGFWLGDAFASGGSYGYDHKKEGITARGAWECVARHFRELGLDVHRDTFTAFGIGDMSGDVFGNGMLYTPKLKLLAAFNHQHIFLDPDPDPEASYRERRRLFELPRSTWADYDPAVISAGGGVYSRFAKSIPLSEPVRRVLDLEAEALSGQDLIRAILKMPVDLFWNGGVGTYVKASTETHAEAGDSANNAVRVDACELRARVVGEGGNLGFTQRARIEYALAGGRINTDAVDNSAGVDMSDHEVNLKILLQPLVTAGRLSFDERNALLKEMTAEVSALVLRDNYRQSLALSLAQRRASRDVSPFVSLQAYLAERGTLRPDVEALPDAKTALARGVTRPELAVLLAYTKMGLYRRLLETDFPDEPFFAHYLVEYFPEALQARFRDDILAHPLRREITATQFTNTVVDLLGMSFVHRNVRDTGASPVEVVRGALLALEILEAPALLERLFALDGAVAADAQYAMLERFVAAVEGVVAWLLLNDIPVASVGTFVETYKAPLSALREGLAALLPAAERARYEGTLQEIVALGFEGPLAAELASLEYLPSSVGVVDVSRNTATPLETAARLFYALGERFSLGALRDALAALEARSKWDKIALNGLVMDLRRAQLGLTEQLLVEGGDASDPAAAVEGFLARHPRLLRRFDAALAEIRQEDALGLASGGVLSRLLWQMLEETRRQAAA</sequence>
<feature type="domain" description="NAD-glutamate dehydrogenase ACT3" evidence="7">
    <location>
        <begin position="567"/>
        <end position="636"/>
    </location>
</feature>
<reference evidence="9" key="1">
    <citation type="submission" date="2010-05" db="EMBL/GenBank/DDBJ databases">
        <title>The complete genome of Truepera radiovictris DSM 17093.</title>
        <authorList>
            <consortium name="US DOE Joint Genome Institute (JGI-PGF)"/>
            <person name="Lucas S."/>
            <person name="Copeland A."/>
            <person name="Lapidus A."/>
            <person name="Glavina del Rio T."/>
            <person name="Dalin E."/>
            <person name="Tice H."/>
            <person name="Bruce D."/>
            <person name="Goodwin L."/>
            <person name="Pitluck S."/>
            <person name="Kyrpides N."/>
            <person name="Mavromatis K."/>
            <person name="Ovchinnikova G."/>
            <person name="Munk A.C."/>
            <person name="Detter J.C."/>
            <person name="Han C."/>
            <person name="Tapia R."/>
            <person name="Land M."/>
            <person name="Hauser L."/>
            <person name="Markowitz V."/>
            <person name="Cheng J.-F."/>
            <person name="Hugenholtz P."/>
            <person name="Woyke T."/>
            <person name="Wu D."/>
            <person name="Tindall B."/>
            <person name="Pomrenke H.G."/>
            <person name="Brambilla E."/>
            <person name="Klenk H.-P."/>
            <person name="Eisen J.A."/>
        </authorList>
    </citation>
    <scope>NUCLEOTIDE SEQUENCE [LARGE SCALE GENOMIC DNA]</scope>
    <source>
        <strain evidence="9">DSM 17093 / CIP 108686 / LMG 22925 / RQ-24</strain>
    </source>
</reference>
<evidence type="ECO:0000259" key="4">
    <source>
        <dbReference type="Pfam" id="PF21074"/>
    </source>
</evidence>
<evidence type="ECO:0000259" key="7">
    <source>
        <dbReference type="Pfam" id="PF21077"/>
    </source>
</evidence>
<dbReference type="InterPro" id="IPR049059">
    <property type="entry name" value="NAD_Glu_DH_HM1"/>
</dbReference>
<evidence type="ECO:0000259" key="5">
    <source>
        <dbReference type="Pfam" id="PF21075"/>
    </source>
</evidence>
<name>D7CRN5_TRURR</name>
<feature type="domain" description="NAD-glutamate dehydrogenase ACT2" evidence="6">
    <location>
        <begin position="400"/>
        <end position="489"/>
    </location>
</feature>
<dbReference type="KEGG" id="tra:Trad_0386"/>
<dbReference type="PANTHER" id="PTHR43403:SF1">
    <property type="entry name" value="NAD-SPECIFIC GLUTAMATE DEHYDROGENASE"/>
    <property type="match status" value="1"/>
</dbReference>
<dbReference type="GO" id="GO:0004352">
    <property type="term" value="F:glutamate dehydrogenase (NAD+) activity"/>
    <property type="evidence" value="ECO:0007669"/>
    <property type="project" value="InterPro"/>
</dbReference>
<feature type="coiled-coil region" evidence="1">
    <location>
        <begin position="180"/>
        <end position="207"/>
    </location>
</feature>
<dbReference type="InterPro" id="IPR046346">
    <property type="entry name" value="Aminoacid_DH-like_N_sf"/>
</dbReference>
<dbReference type="GO" id="GO:0006538">
    <property type="term" value="P:L-glutamate catabolic process"/>
    <property type="evidence" value="ECO:0007669"/>
    <property type="project" value="InterPro"/>
</dbReference>
<dbReference type="OrthoDB" id="9758052at2"/>
<dbReference type="InterPro" id="IPR049062">
    <property type="entry name" value="NAD_Glu_DH_ACT2"/>
</dbReference>
<dbReference type="InterPro" id="IPR036291">
    <property type="entry name" value="NAD(P)-bd_dom_sf"/>
</dbReference>
<dbReference type="Pfam" id="PF21074">
    <property type="entry name" value="GDH_C"/>
    <property type="match status" value="1"/>
</dbReference>
<dbReference type="InterPro" id="IPR028971">
    <property type="entry name" value="NAD-GDH_cat"/>
</dbReference>
<dbReference type="RefSeq" id="WP_013176905.1">
    <property type="nucleotide sequence ID" value="NC_014221.1"/>
</dbReference>
<dbReference type="Pfam" id="PF21075">
    <property type="entry name" value="GDH_ACT1"/>
    <property type="match status" value="1"/>
</dbReference>
<dbReference type="SUPFAM" id="SSF51735">
    <property type="entry name" value="NAD(P)-binding Rossmann-fold domains"/>
    <property type="match status" value="1"/>
</dbReference>
<dbReference type="Pfam" id="PF05088">
    <property type="entry name" value="Bac_GDH_CD"/>
    <property type="match status" value="1"/>
</dbReference>
<dbReference type="InterPro" id="IPR049058">
    <property type="entry name" value="NAD_Glu_DH_HM2"/>
</dbReference>
<evidence type="ECO:0000256" key="2">
    <source>
        <dbReference type="SAM" id="MobiDB-lite"/>
    </source>
</evidence>
<evidence type="ECO:0000313" key="8">
    <source>
        <dbReference type="EMBL" id="ADI13525.1"/>
    </source>
</evidence>
<dbReference type="Pfam" id="PF21079">
    <property type="entry name" value="GDH_HM2"/>
    <property type="match status" value="1"/>
</dbReference>
<organism evidence="8 9">
    <name type="scientific">Truepera radiovictrix (strain DSM 17093 / CIP 108686 / LMG 22925 / RQ-24)</name>
    <dbReference type="NCBI Taxonomy" id="649638"/>
    <lineage>
        <taxon>Bacteria</taxon>
        <taxon>Thermotogati</taxon>
        <taxon>Deinococcota</taxon>
        <taxon>Deinococci</taxon>
        <taxon>Trueperales</taxon>
        <taxon>Trueperaceae</taxon>
        <taxon>Truepera</taxon>
    </lineage>
</organism>
<dbReference type="Pfam" id="PF21077">
    <property type="entry name" value="GDH_ACT3"/>
    <property type="match status" value="1"/>
</dbReference>
<feature type="domain" description="NAD-glutamate dehydrogenase catalytic" evidence="3">
    <location>
        <begin position="743"/>
        <end position="1228"/>
    </location>
</feature>
<evidence type="ECO:0000313" key="9">
    <source>
        <dbReference type="Proteomes" id="UP000000379"/>
    </source>
</evidence>
<dbReference type="Pfam" id="PF21078">
    <property type="entry name" value="GDH_HM3"/>
    <property type="match status" value="1"/>
</dbReference>
<feature type="region of interest" description="Disordered" evidence="2">
    <location>
        <begin position="549"/>
        <end position="572"/>
    </location>
</feature>
<feature type="domain" description="NAD-glutamate dehydrogenase N-terminal ACT1" evidence="5">
    <location>
        <begin position="27"/>
        <end position="161"/>
    </location>
</feature>
<evidence type="ECO:0000259" key="6">
    <source>
        <dbReference type="Pfam" id="PF21076"/>
    </source>
</evidence>
<dbReference type="eggNOG" id="COG2902">
    <property type="taxonomic scope" value="Bacteria"/>
</dbReference>
<dbReference type="Proteomes" id="UP000000379">
    <property type="component" value="Chromosome"/>
</dbReference>
<reference evidence="8 9" key="2">
    <citation type="journal article" date="2011" name="Stand. Genomic Sci.">
        <title>Complete genome sequence of Truepera radiovictrix type strain (RQ-24).</title>
        <authorList>
            <person name="Ivanova N."/>
            <person name="Rohde C."/>
            <person name="Munk C."/>
            <person name="Nolan M."/>
            <person name="Lucas S."/>
            <person name="Del Rio T.G."/>
            <person name="Tice H."/>
            <person name="Deshpande S."/>
            <person name="Cheng J.F."/>
            <person name="Tapia R."/>
            <person name="Han C."/>
            <person name="Goodwin L."/>
            <person name="Pitluck S."/>
            <person name="Liolios K."/>
            <person name="Mavromatis K."/>
            <person name="Mikhailova N."/>
            <person name="Pati A."/>
            <person name="Chen A."/>
            <person name="Palaniappan K."/>
            <person name="Land M."/>
            <person name="Hauser L."/>
            <person name="Chang Y.J."/>
            <person name="Jeffries C.D."/>
            <person name="Brambilla E."/>
            <person name="Rohde M."/>
            <person name="Goker M."/>
            <person name="Tindall B.J."/>
            <person name="Woyke T."/>
            <person name="Bristow J."/>
            <person name="Eisen J.A."/>
            <person name="Markowitz V."/>
            <person name="Hugenholtz P."/>
            <person name="Kyrpides N.C."/>
            <person name="Klenk H.P."/>
            <person name="Lapidus A."/>
        </authorList>
    </citation>
    <scope>NUCLEOTIDE SEQUENCE [LARGE SCALE GENOMIC DNA]</scope>
    <source>
        <strain evidence="9">DSM 17093 / CIP 108686 / LMG 22925 / RQ-24</strain>
    </source>
</reference>
<gene>
    <name evidence="8" type="ordered locus">Trad_0386</name>
</gene>
<dbReference type="Pfam" id="PF21076">
    <property type="entry name" value="GDH_ACT2"/>
    <property type="match status" value="1"/>
</dbReference>
<dbReference type="EMBL" id="CP002049">
    <property type="protein sequence ID" value="ADI13525.1"/>
    <property type="molecule type" value="Genomic_DNA"/>
</dbReference>
<dbReference type="Pfam" id="PF21073">
    <property type="entry name" value="GDH_HM1"/>
    <property type="match status" value="1"/>
</dbReference>
<keyword evidence="9" id="KW-1185">Reference proteome</keyword>
<dbReference type="InterPro" id="IPR024727">
    <property type="entry name" value="NAD_Glu_DH_N_ACT1"/>
</dbReference>
<dbReference type="InterPro" id="IPR048381">
    <property type="entry name" value="GDH_C"/>
</dbReference>
<dbReference type="STRING" id="649638.Trad_0386"/>
<dbReference type="HOGENOM" id="CLU_003404_1_1_0"/>
<dbReference type="GO" id="GO:0004069">
    <property type="term" value="F:L-aspartate:2-oxoglutarate aminotransferase activity"/>
    <property type="evidence" value="ECO:0007669"/>
    <property type="project" value="InterPro"/>
</dbReference>
<dbReference type="Gene3D" id="3.40.50.720">
    <property type="entry name" value="NAD(P)-binding Rossmann-like Domain"/>
    <property type="match status" value="1"/>
</dbReference>
<dbReference type="InterPro" id="IPR049064">
    <property type="entry name" value="NAD_Glu_DH_ACT3"/>
</dbReference>
<evidence type="ECO:0000259" key="3">
    <source>
        <dbReference type="Pfam" id="PF05088"/>
    </source>
</evidence>
<keyword evidence="1" id="KW-0175">Coiled coil</keyword>
<dbReference type="PIRSF" id="PIRSF036761">
    <property type="entry name" value="GDH_Mll4104"/>
    <property type="match status" value="1"/>
</dbReference>
<evidence type="ECO:0000256" key="1">
    <source>
        <dbReference type="SAM" id="Coils"/>
    </source>
</evidence>
<proteinExistence type="predicted"/>